<keyword evidence="2" id="KW-1185">Reference proteome</keyword>
<gene>
    <name evidence="1" type="ORF">KUCAC02_009942</name>
</gene>
<dbReference type="EMBL" id="CM043805">
    <property type="protein sequence ID" value="KAI4805317.1"/>
    <property type="molecule type" value="Genomic_DNA"/>
</dbReference>
<name>A0ACB9VY04_CHAAC</name>
<sequence>TCSVKVRDASEQRTLSSVHPSLNYRRSVLQQSGTTSLSAERALSLTGSPHLCMRSHVVLDQRECPDPQRGAGPGMCSGSALGILISSILKVAFTKERWSGATKATQQPYKVNGTLRDRIRASGAQHGRVYLYYLSSPESFQAPVPMVLPQRSADV</sequence>
<accession>A0ACB9VY04</accession>
<dbReference type="Proteomes" id="UP001057452">
    <property type="component" value="Chromosome 21"/>
</dbReference>
<protein>
    <submittedName>
        <fullName evidence="1">Uncharacterized protein</fullName>
    </submittedName>
</protein>
<evidence type="ECO:0000313" key="2">
    <source>
        <dbReference type="Proteomes" id="UP001057452"/>
    </source>
</evidence>
<proteinExistence type="predicted"/>
<organism evidence="1 2">
    <name type="scientific">Chaenocephalus aceratus</name>
    <name type="common">Blackfin icefish</name>
    <name type="synonym">Chaenichthys aceratus</name>
    <dbReference type="NCBI Taxonomy" id="36190"/>
    <lineage>
        <taxon>Eukaryota</taxon>
        <taxon>Metazoa</taxon>
        <taxon>Chordata</taxon>
        <taxon>Craniata</taxon>
        <taxon>Vertebrata</taxon>
        <taxon>Euteleostomi</taxon>
        <taxon>Actinopterygii</taxon>
        <taxon>Neopterygii</taxon>
        <taxon>Teleostei</taxon>
        <taxon>Neoteleostei</taxon>
        <taxon>Acanthomorphata</taxon>
        <taxon>Eupercaria</taxon>
        <taxon>Perciformes</taxon>
        <taxon>Notothenioidei</taxon>
        <taxon>Channichthyidae</taxon>
        <taxon>Chaenocephalus</taxon>
    </lineage>
</organism>
<comment type="caution">
    <text evidence="1">The sequence shown here is derived from an EMBL/GenBank/DDBJ whole genome shotgun (WGS) entry which is preliminary data.</text>
</comment>
<feature type="non-terminal residue" evidence="1">
    <location>
        <position position="1"/>
    </location>
</feature>
<reference evidence="1" key="1">
    <citation type="submission" date="2022-05" db="EMBL/GenBank/DDBJ databases">
        <title>Chromosome-level genome of Chaenocephalus aceratus.</title>
        <authorList>
            <person name="Park H."/>
        </authorList>
    </citation>
    <scope>NUCLEOTIDE SEQUENCE</scope>
    <source>
        <strain evidence="1">KU_202001</strain>
    </source>
</reference>
<evidence type="ECO:0000313" key="1">
    <source>
        <dbReference type="EMBL" id="KAI4805317.1"/>
    </source>
</evidence>